<proteinExistence type="inferred from homology"/>
<comment type="caution">
    <text evidence="6">The sequence shown here is derived from an EMBL/GenBank/DDBJ whole genome shotgun (WGS) entry which is preliminary data.</text>
</comment>
<comment type="subcellular location">
    <subcellularLocation>
        <location evidence="1">Mitochondrion</location>
    </subcellularLocation>
</comment>
<protein>
    <recommendedName>
        <fullName evidence="5">Origin recognition complex subunit 3 winged helix C-terminal domain-containing protein</fullName>
    </recommendedName>
</protein>
<dbReference type="InterPro" id="IPR048280">
    <property type="entry name" value="COX6B-like"/>
</dbReference>
<evidence type="ECO:0000256" key="4">
    <source>
        <dbReference type="ARBA" id="ARBA00023157"/>
    </source>
</evidence>
<evidence type="ECO:0000313" key="7">
    <source>
        <dbReference type="Proteomes" id="UP000245383"/>
    </source>
</evidence>
<feature type="domain" description="Origin recognition complex subunit 3 winged helix C-terminal" evidence="5">
    <location>
        <begin position="142"/>
        <end position="245"/>
    </location>
</feature>
<dbReference type="AlphaFoldDB" id="A0A2T9YKI7"/>
<organism evidence="6 7">
    <name type="scientific">Smittium simulii</name>
    <dbReference type="NCBI Taxonomy" id="133385"/>
    <lineage>
        <taxon>Eukaryota</taxon>
        <taxon>Fungi</taxon>
        <taxon>Fungi incertae sedis</taxon>
        <taxon>Zoopagomycota</taxon>
        <taxon>Kickxellomycotina</taxon>
        <taxon>Harpellomycetes</taxon>
        <taxon>Harpellales</taxon>
        <taxon>Legeriomycetaceae</taxon>
        <taxon>Smittium</taxon>
    </lineage>
</organism>
<dbReference type="GO" id="GO:0006270">
    <property type="term" value="P:DNA replication initiation"/>
    <property type="evidence" value="ECO:0007669"/>
    <property type="project" value="TreeGrafter"/>
</dbReference>
<dbReference type="InterPro" id="IPR036549">
    <property type="entry name" value="CX6/COA6-like_sf"/>
</dbReference>
<dbReference type="GO" id="GO:0005656">
    <property type="term" value="C:nuclear pre-replicative complex"/>
    <property type="evidence" value="ECO:0007669"/>
    <property type="project" value="TreeGrafter"/>
</dbReference>
<evidence type="ECO:0000256" key="3">
    <source>
        <dbReference type="ARBA" id="ARBA00023128"/>
    </source>
</evidence>
<keyword evidence="7" id="KW-1185">Reference proteome</keyword>
<accession>A0A2T9YKI7</accession>
<dbReference type="GO" id="GO:0031261">
    <property type="term" value="C:DNA replication preinitiation complex"/>
    <property type="evidence" value="ECO:0007669"/>
    <property type="project" value="TreeGrafter"/>
</dbReference>
<dbReference type="SUPFAM" id="SSF47694">
    <property type="entry name" value="Cytochrome c oxidase subunit h"/>
    <property type="match status" value="1"/>
</dbReference>
<dbReference type="CDD" id="cd20704">
    <property type="entry name" value="Orc3"/>
    <property type="match status" value="1"/>
</dbReference>
<dbReference type="STRING" id="133385.A0A2T9YKI7"/>
<evidence type="ECO:0000259" key="5">
    <source>
        <dbReference type="Pfam" id="PF18137"/>
    </source>
</evidence>
<dbReference type="GO" id="GO:0003688">
    <property type="term" value="F:DNA replication origin binding"/>
    <property type="evidence" value="ECO:0007669"/>
    <property type="project" value="TreeGrafter"/>
</dbReference>
<evidence type="ECO:0000256" key="2">
    <source>
        <dbReference type="ARBA" id="ARBA00006425"/>
    </source>
</evidence>
<keyword evidence="4" id="KW-1015">Disulfide bond</keyword>
<dbReference type="Pfam" id="PF18137">
    <property type="entry name" value="WHD_ORC"/>
    <property type="match status" value="1"/>
</dbReference>
<dbReference type="GO" id="GO:0005664">
    <property type="term" value="C:nuclear origin of replication recognition complex"/>
    <property type="evidence" value="ECO:0007669"/>
    <property type="project" value="InterPro"/>
</dbReference>
<dbReference type="EMBL" id="MBFR01000148">
    <property type="protein sequence ID" value="PVU92829.1"/>
    <property type="molecule type" value="Genomic_DNA"/>
</dbReference>
<name>A0A2T9YKI7_9FUNG</name>
<dbReference type="InterPro" id="IPR020795">
    <property type="entry name" value="ORC3"/>
</dbReference>
<keyword evidence="3" id="KW-0496">Mitochondrion</keyword>
<evidence type="ECO:0000313" key="6">
    <source>
        <dbReference type="EMBL" id="PVU92829.1"/>
    </source>
</evidence>
<sequence>MYTLLQSLLKEAINFENSYQYYISTYFTGFDFSRIEYMKSVCFQTVQDIQSCIKMFDSIDTTYANTAQNLVYTRAQIRENPYLLINKSGDVVFEAFLRASNSTVPNLVLSLLTHYSFYPLNEIFYYKKSNFLAQSFNPESKAAIQIALSKPSHYLGSCDCCKLKEEYSETTEIKHNIDPILSTNEDVSIAYRLHLECGQMVNLYDWFISFSSILSNNTEDIETKIKNSTSADKASARYIEKSGNENNESNVTISESCESTISLQKMNAQNDDTMPPNRAKRQICYTHKDKYFDCLKKNNVETTIEAGTTFCTMERENMYKNCPQVWADYFIQINDLKIQRRRVLEKANQ</sequence>
<dbReference type="PANTHER" id="PTHR12748">
    <property type="entry name" value="ORIGIN RECOGNITION COMPLEX SUBUNIT 3"/>
    <property type="match status" value="1"/>
</dbReference>
<dbReference type="InterPro" id="IPR040855">
    <property type="entry name" value="ORC_WH_C"/>
</dbReference>
<evidence type="ECO:0000256" key="1">
    <source>
        <dbReference type="ARBA" id="ARBA00004173"/>
    </source>
</evidence>
<reference evidence="6 7" key="1">
    <citation type="journal article" date="2018" name="MBio">
        <title>Comparative Genomics Reveals the Core Gene Toolbox for the Fungus-Insect Symbiosis.</title>
        <authorList>
            <person name="Wang Y."/>
            <person name="Stata M."/>
            <person name="Wang W."/>
            <person name="Stajich J.E."/>
            <person name="White M.M."/>
            <person name="Moncalvo J.M."/>
        </authorList>
    </citation>
    <scope>NUCLEOTIDE SEQUENCE [LARGE SCALE GENOMIC DNA]</scope>
    <source>
        <strain evidence="6 7">SWE-8-4</strain>
    </source>
</reference>
<dbReference type="Proteomes" id="UP000245383">
    <property type="component" value="Unassembled WGS sequence"/>
</dbReference>
<dbReference type="PANTHER" id="PTHR12748:SF0">
    <property type="entry name" value="ORIGIN RECOGNITION COMPLEX SUBUNIT 3"/>
    <property type="match status" value="1"/>
</dbReference>
<dbReference type="GO" id="GO:0005739">
    <property type="term" value="C:mitochondrion"/>
    <property type="evidence" value="ECO:0007669"/>
    <property type="project" value="UniProtKB-SubCell"/>
</dbReference>
<dbReference type="OrthoDB" id="10265211at2759"/>
<gene>
    <name evidence="6" type="ORF">BB561_003601</name>
</gene>
<dbReference type="Pfam" id="PF02297">
    <property type="entry name" value="COX6B"/>
    <property type="match status" value="1"/>
</dbReference>
<comment type="similarity">
    <text evidence="2">Belongs to the cytochrome c oxidase subunit 6B family.</text>
</comment>